<accession>A0AAD3R6H4</accession>
<proteinExistence type="predicted"/>
<feature type="region of interest" description="Disordered" evidence="1">
    <location>
        <begin position="198"/>
        <end position="219"/>
    </location>
</feature>
<dbReference type="EMBL" id="BRZM01000028">
    <property type="protein sequence ID" value="GLD56926.1"/>
    <property type="molecule type" value="Genomic_DNA"/>
</dbReference>
<evidence type="ECO:0000256" key="1">
    <source>
        <dbReference type="SAM" id="MobiDB-lite"/>
    </source>
</evidence>
<evidence type="ECO:0000313" key="2">
    <source>
        <dbReference type="EMBL" id="GLD56926.1"/>
    </source>
</evidence>
<name>A0AAD3R6H4_LATJO</name>
<feature type="region of interest" description="Disordered" evidence="1">
    <location>
        <begin position="1"/>
        <end position="45"/>
    </location>
</feature>
<keyword evidence="3" id="KW-1185">Reference proteome</keyword>
<dbReference type="Proteomes" id="UP001279410">
    <property type="component" value="Unassembled WGS sequence"/>
</dbReference>
<organism evidence="2 3">
    <name type="scientific">Lates japonicus</name>
    <name type="common">Japanese lates</name>
    <dbReference type="NCBI Taxonomy" id="270547"/>
    <lineage>
        <taxon>Eukaryota</taxon>
        <taxon>Metazoa</taxon>
        <taxon>Chordata</taxon>
        <taxon>Craniata</taxon>
        <taxon>Vertebrata</taxon>
        <taxon>Euteleostomi</taxon>
        <taxon>Actinopterygii</taxon>
        <taxon>Neopterygii</taxon>
        <taxon>Teleostei</taxon>
        <taxon>Neoteleostei</taxon>
        <taxon>Acanthomorphata</taxon>
        <taxon>Carangaria</taxon>
        <taxon>Carangaria incertae sedis</taxon>
        <taxon>Centropomidae</taxon>
        <taxon>Lates</taxon>
    </lineage>
</organism>
<dbReference type="AlphaFoldDB" id="A0AAD3R6H4"/>
<comment type="caution">
    <text evidence="2">The sequence shown here is derived from an EMBL/GenBank/DDBJ whole genome shotgun (WGS) entry which is preliminary data.</text>
</comment>
<protein>
    <submittedName>
        <fullName evidence="2">Ribonucleoside-diphosphate reductase subunit M2-like protein</fullName>
    </submittedName>
</protein>
<sequence>MLSARSPLSVRDENTLSSQINNMALDKENTKSSGGEEEEPLLKDNPSGRHLPIQYHIWQMYRRREPRSGMKEEACGGLSRPWRIFFWFVRCVFWLKKRLMLPRPDLLNELISRARVCTVTACLMFKHLVNKPTETVTKITSKTAVAIEQEVSGGGSAREAGRDELRADEAIYGVKPLDFMKHLQRKDQRFEKRVAVPENNHVRPRGQHLQTGRRLLRTE</sequence>
<evidence type="ECO:0000313" key="3">
    <source>
        <dbReference type="Proteomes" id="UP001279410"/>
    </source>
</evidence>
<gene>
    <name evidence="2" type="ORF">AKAME5_000921100</name>
</gene>
<reference evidence="2" key="1">
    <citation type="submission" date="2022-08" db="EMBL/GenBank/DDBJ databases">
        <title>Genome sequencing of akame (Lates japonicus).</title>
        <authorList>
            <person name="Hashiguchi Y."/>
            <person name="Takahashi H."/>
        </authorList>
    </citation>
    <scope>NUCLEOTIDE SEQUENCE</scope>
    <source>
        <strain evidence="2">Kochi</strain>
    </source>
</reference>
<feature type="non-terminal residue" evidence="2">
    <location>
        <position position="219"/>
    </location>
</feature>